<evidence type="ECO:0000313" key="3">
    <source>
        <dbReference type="EMBL" id="TMQ67885.1"/>
    </source>
</evidence>
<dbReference type="Pfam" id="PF06580">
    <property type="entry name" value="His_kinase"/>
    <property type="match status" value="1"/>
</dbReference>
<feature type="transmembrane region" description="Helical" evidence="1">
    <location>
        <begin position="12"/>
        <end position="33"/>
    </location>
</feature>
<proteinExistence type="predicted"/>
<dbReference type="Proteomes" id="UP000319836">
    <property type="component" value="Unassembled WGS sequence"/>
</dbReference>
<gene>
    <name evidence="3" type="ORF">E6K80_14815</name>
</gene>
<dbReference type="InterPro" id="IPR010559">
    <property type="entry name" value="Sig_transdc_His_kin_internal"/>
</dbReference>
<keyword evidence="1" id="KW-0812">Transmembrane</keyword>
<dbReference type="GO" id="GO:0000155">
    <property type="term" value="F:phosphorelay sensor kinase activity"/>
    <property type="evidence" value="ECO:0007669"/>
    <property type="project" value="InterPro"/>
</dbReference>
<keyword evidence="1" id="KW-1133">Transmembrane helix</keyword>
<sequence>MHPILRDPRRLALYLATWAILGSLLAAVAALIQRAPAPAALALLVPPTVLYGLICLSAWWVCRRTPLETTPVWGLSTQFLMASGQASAVWAGLSTPWALLMSRAGVFPLTVPQVLIGAAALFLLGLPLYSVSMAVHYLVLAFESAREAERRVLESQVTTREAQLRALRAQLNPHFLFNSLNSINALVGSDPEGARRMCESLGDFLRRTLALGAREAVTLREELSLVSRYFEIERVRFGERLAVEQSVENGAERCLVPPLLLQPLV</sequence>
<comment type="caution">
    <text evidence="3">The sequence shown here is derived from an EMBL/GenBank/DDBJ whole genome shotgun (WGS) entry which is preliminary data.</text>
</comment>
<evidence type="ECO:0000256" key="1">
    <source>
        <dbReference type="SAM" id="Phobius"/>
    </source>
</evidence>
<feature type="transmembrane region" description="Helical" evidence="1">
    <location>
        <begin position="39"/>
        <end position="60"/>
    </location>
</feature>
<feature type="transmembrane region" description="Helical" evidence="1">
    <location>
        <begin position="72"/>
        <end position="93"/>
    </location>
</feature>
<keyword evidence="3" id="KW-0418">Kinase</keyword>
<name>A0A538TW89_UNCEI</name>
<reference evidence="3 4" key="1">
    <citation type="journal article" date="2019" name="Nat. Microbiol.">
        <title>Mediterranean grassland soil C-N compound turnover is dependent on rainfall and depth, and is mediated by genomically divergent microorganisms.</title>
        <authorList>
            <person name="Diamond S."/>
            <person name="Andeer P.F."/>
            <person name="Li Z."/>
            <person name="Crits-Christoph A."/>
            <person name="Burstein D."/>
            <person name="Anantharaman K."/>
            <person name="Lane K.R."/>
            <person name="Thomas B.C."/>
            <person name="Pan C."/>
            <person name="Northen T.R."/>
            <person name="Banfield J.F."/>
        </authorList>
    </citation>
    <scope>NUCLEOTIDE SEQUENCE [LARGE SCALE GENOMIC DNA]</scope>
    <source>
        <strain evidence="3">WS_10</strain>
    </source>
</reference>
<dbReference type="EMBL" id="VBPA01000428">
    <property type="protein sequence ID" value="TMQ67885.1"/>
    <property type="molecule type" value="Genomic_DNA"/>
</dbReference>
<keyword evidence="3" id="KW-0808">Transferase</keyword>
<dbReference type="InterPro" id="IPR050640">
    <property type="entry name" value="Bact_2-comp_sensor_kinase"/>
</dbReference>
<keyword evidence="1" id="KW-0472">Membrane</keyword>
<evidence type="ECO:0000259" key="2">
    <source>
        <dbReference type="Pfam" id="PF06580"/>
    </source>
</evidence>
<protein>
    <submittedName>
        <fullName evidence="3">Sensor histidine kinase</fullName>
    </submittedName>
</protein>
<dbReference type="AlphaFoldDB" id="A0A538TW89"/>
<dbReference type="PANTHER" id="PTHR34220">
    <property type="entry name" value="SENSOR HISTIDINE KINASE YPDA"/>
    <property type="match status" value="1"/>
</dbReference>
<accession>A0A538TW89</accession>
<feature type="domain" description="Signal transduction histidine kinase internal region" evidence="2">
    <location>
        <begin position="162"/>
        <end position="241"/>
    </location>
</feature>
<dbReference type="PANTHER" id="PTHR34220:SF7">
    <property type="entry name" value="SENSOR HISTIDINE KINASE YPDA"/>
    <property type="match status" value="1"/>
</dbReference>
<evidence type="ECO:0000313" key="4">
    <source>
        <dbReference type="Proteomes" id="UP000319836"/>
    </source>
</evidence>
<organism evidence="3 4">
    <name type="scientific">Eiseniibacteriota bacterium</name>
    <dbReference type="NCBI Taxonomy" id="2212470"/>
    <lineage>
        <taxon>Bacteria</taxon>
        <taxon>Candidatus Eiseniibacteriota</taxon>
    </lineage>
</organism>
<dbReference type="GO" id="GO:0016020">
    <property type="term" value="C:membrane"/>
    <property type="evidence" value="ECO:0007669"/>
    <property type="project" value="InterPro"/>
</dbReference>
<feature type="transmembrane region" description="Helical" evidence="1">
    <location>
        <begin position="113"/>
        <end position="142"/>
    </location>
</feature>